<dbReference type="EMBL" id="FSRE01000001">
    <property type="protein sequence ID" value="SIN73858.1"/>
    <property type="molecule type" value="Genomic_DNA"/>
</dbReference>
<proteinExistence type="inferred from homology"/>
<dbReference type="GO" id="GO:0003723">
    <property type="term" value="F:RNA binding"/>
    <property type="evidence" value="ECO:0007669"/>
    <property type="project" value="UniProtKB-KW"/>
</dbReference>
<sequence length="356" mass="39331">MDPSAHTPAPLEAAIPFELAGKRLDAVLAQLFPDYSREHLKQWLKDGRVQVNGQVPKKPSEKVLGGEAVTLVPEPKQEVSAEAQLVPLDVVHEDAHVIVLNKPAGLVVHPGAGNPDNTVLNGLLYRWPELEQVPRAGIVHRLDKETTGLMVVAKTLQAQNHLVNQLQQHAVERVYDAIVQGELISGGTVEKNIGRHPKDRKRMAALEVGGKPAVSHYRVVERFRGFTHVKVKLETGRTHQIRVHMASIGYPLLGDPVYGGRLRIPRGMAPEFIDVLRSFKRQALHAGVLSFTHPATGEPVRFKAPMPDDMAAIIDVLRDDLDLAQAESSGEYDEWDYDDGIEVAWVGDDGQELSWE</sequence>
<dbReference type="SMART" id="SM00363">
    <property type="entry name" value="S4"/>
    <property type="match status" value="1"/>
</dbReference>
<accession>A0A1N6DSS3</accession>
<dbReference type="STRING" id="364032.SAMN05443662_0392"/>
<dbReference type="NCBIfam" id="NF008385">
    <property type="entry name" value="PRK11180.1"/>
    <property type="match status" value="1"/>
</dbReference>
<dbReference type="PANTHER" id="PTHR21600">
    <property type="entry name" value="MITOCHONDRIAL RNA PSEUDOURIDINE SYNTHASE"/>
    <property type="match status" value="1"/>
</dbReference>
<dbReference type="Gene3D" id="3.30.2350.10">
    <property type="entry name" value="Pseudouridine synthase"/>
    <property type="match status" value="1"/>
</dbReference>
<feature type="domain" description="RNA-binding S4" evidence="9">
    <location>
        <begin position="22"/>
        <end position="84"/>
    </location>
</feature>
<comment type="catalytic activity">
    <reaction evidence="8">
        <text>a uridine in RNA = a pseudouridine in RNA</text>
        <dbReference type="Rhea" id="RHEA:48348"/>
        <dbReference type="Rhea" id="RHEA-COMP:12068"/>
        <dbReference type="Rhea" id="RHEA-COMP:12069"/>
        <dbReference type="ChEBI" id="CHEBI:65314"/>
        <dbReference type="ChEBI" id="CHEBI:65315"/>
    </reaction>
</comment>
<dbReference type="GO" id="GO:0000455">
    <property type="term" value="P:enzyme-directed rRNA pseudouridine synthesis"/>
    <property type="evidence" value="ECO:0007669"/>
    <property type="project" value="TreeGrafter"/>
</dbReference>
<dbReference type="PROSITE" id="PS50889">
    <property type="entry name" value="S4"/>
    <property type="match status" value="1"/>
</dbReference>
<dbReference type="OrthoDB" id="9807829at2"/>
<protein>
    <recommendedName>
        <fullName evidence="8">Pseudouridine synthase</fullName>
        <ecNumber evidence="8">5.4.99.-</ecNumber>
    </recommendedName>
</protein>
<evidence type="ECO:0000256" key="8">
    <source>
        <dbReference type="RuleBase" id="RU362028"/>
    </source>
</evidence>
<dbReference type="InterPro" id="IPR006145">
    <property type="entry name" value="PsdUridine_synth_RsuA/RluA"/>
</dbReference>
<comment type="catalytic activity">
    <reaction evidence="4">
        <text>uridine(1911/1915/1917) in 23S rRNA = pseudouridine(1911/1915/1917) in 23S rRNA</text>
        <dbReference type="Rhea" id="RHEA:42524"/>
        <dbReference type="Rhea" id="RHEA-COMP:10097"/>
        <dbReference type="Rhea" id="RHEA-COMP:10098"/>
        <dbReference type="ChEBI" id="CHEBI:65314"/>
        <dbReference type="ChEBI" id="CHEBI:65315"/>
        <dbReference type="EC" id="5.4.99.23"/>
    </reaction>
</comment>
<dbReference type="InterPro" id="IPR006224">
    <property type="entry name" value="PsdUridine_synth_RluA-like_CS"/>
</dbReference>
<evidence type="ECO:0000256" key="1">
    <source>
        <dbReference type="ARBA" id="ARBA00010876"/>
    </source>
</evidence>
<dbReference type="PANTHER" id="PTHR21600:SF44">
    <property type="entry name" value="RIBOSOMAL LARGE SUBUNIT PSEUDOURIDINE SYNTHASE D"/>
    <property type="match status" value="1"/>
</dbReference>
<evidence type="ECO:0000259" key="9">
    <source>
        <dbReference type="SMART" id="SM00363"/>
    </source>
</evidence>
<evidence type="ECO:0000256" key="3">
    <source>
        <dbReference type="ARBA" id="ARBA00023235"/>
    </source>
</evidence>
<dbReference type="Pfam" id="PF01479">
    <property type="entry name" value="S4"/>
    <property type="match status" value="1"/>
</dbReference>
<dbReference type="InterPro" id="IPR050188">
    <property type="entry name" value="RluA_PseudoU_synthase"/>
</dbReference>
<evidence type="ECO:0000313" key="11">
    <source>
        <dbReference type="Proteomes" id="UP000198461"/>
    </source>
</evidence>
<dbReference type="Gene3D" id="3.10.290.10">
    <property type="entry name" value="RNA-binding S4 domain"/>
    <property type="match status" value="1"/>
</dbReference>
<dbReference type="InterPro" id="IPR020103">
    <property type="entry name" value="PsdUridine_synth_cat_dom_sf"/>
</dbReference>
<dbReference type="GO" id="GO:0160140">
    <property type="term" value="F:23S rRNA pseudouridine(1911/1915/1917) synthase activity"/>
    <property type="evidence" value="ECO:0007669"/>
    <property type="project" value="UniProtKB-EC"/>
</dbReference>
<evidence type="ECO:0000256" key="7">
    <source>
        <dbReference type="PROSITE-ProRule" id="PRU00182"/>
    </source>
</evidence>
<keyword evidence="11" id="KW-1185">Reference proteome</keyword>
<feature type="active site" evidence="6">
    <location>
        <position position="143"/>
    </location>
</feature>
<dbReference type="InterPro" id="IPR036986">
    <property type="entry name" value="S4_RNA-bd_sf"/>
</dbReference>
<dbReference type="RefSeq" id="WP_074200707.1">
    <property type="nucleotide sequence ID" value="NZ_FSRE01000001.1"/>
</dbReference>
<dbReference type="InterPro" id="IPR002942">
    <property type="entry name" value="S4_RNA-bd"/>
</dbReference>
<comment type="similarity">
    <text evidence="1 8">Belongs to the pseudouridine synthase RluA family.</text>
</comment>
<dbReference type="FunFam" id="3.30.2350.10:FF:000006">
    <property type="entry name" value="Pseudouridine synthase"/>
    <property type="match status" value="1"/>
</dbReference>
<organism evidence="10 11">
    <name type="scientific">Sulfurivirga caldicuralii</name>
    <dbReference type="NCBI Taxonomy" id="364032"/>
    <lineage>
        <taxon>Bacteria</taxon>
        <taxon>Pseudomonadati</taxon>
        <taxon>Pseudomonadota</taxon>
        <taxon>Gammaproteobacteria</taxon>
        <taxon>Thiotrichales</taxon>
        <taxon>Piscirickettsiaceae</taxon>
        <taxon>Sulfurivirga</taxon>
    </lineage>
</organism>
<evidence type="ECO:0000256" key="5">
    <source>
        <dbReference type="ARBA" id="ARBA00056072"/>
    </source>
</evidence>
<keyword evidence="2 7" id="KW-0694">RNA-binding</keyword>
<dbReference type="CDD" id="cd00165">
    <property type="entry name" value="S4"/>
    <property type="match status" value="1"/>
</dbReference>
<dbReference type="EC" id="5.4.99.-" evidence="8"/>
<dbReference type="SUPFAM" id="SSF55120">
    <property type="entry name" value="Pseudouridine synthase"/>
    <property type="match status" value="1"/>
</dbReference>
<dbReference type="NCBIfam" id="TIGR00005">
    <property type="entry name" value="rluA_subfam"/>
    <property type="match status" value="1"/>
</dbReference>
<evidence type="ECO:0000256" key="6">
    <source>
        <dbReference type="PIRSR" id="PIRSR606225-1"/>
    </source>
</evidence>
<dbReference type="Pfam" id="PF00849">
    <property type="entry name" value="PseudoU_synth_2"/>
    <property type="match status" value="1"/>
</dbReference>
<evidence type="ECO:0000313" key="10">
    <source>
        <dbReference type="EMBL" id="SIN73858.1"/>
    </source>
</evidence>
<keyword evidence="3 8" id="KW-0413">Isomerase</keyword>
<evidence type="ECO:0000256" key="4">
    <source>
        <dbReference type="ARBA" id="ARBA00036882"/>
    </source>
</evidence>
<dbReference type="InterPro" id="IPR006225">
    <property type="entry name" value="PsdUridine_synth_RluC/D"/>
</dbReference>
<dbReference type="AlphaFoldDB" id="A0A1N6DSS3"/>
<comment type="function">
    <text evidence="5">Responsible for synthesis of pseudouridine from uracil at positions 1911, 1915 and 1917 in 23S ribosomal RNA.</text>
</comment>
<dbReference type="Proteomes" id="UP000198461">
    <property type="component" value="Unassembled WGS sequence"/>
</dbReference>
<evidence type="ECO:0000256" key="2">
    <source>
        <dbReference type="ARBA" id="ARBA00022884"/>
    </source>
</evidence>
<dbReference type="SUPFAM" id="SSF55174">
    <property type="entry name" value="Alpha-L RNA-binding motif"/>
    <property type="match status" value="1"/>
</dbReference>
<gene>
    <name evidence="10" type="ORF">SAMN05443662_0392</name>
</gene>
<dbReference type="PROSITE" id="PS01129">
    <property type="entry name" value="PSI_RLU"/>
    <property type="match status" value="1"/>
</dbReference>
<dbReference type="CDD" id="cd02869">
    <property type="entry name" value="PseudoU_synth_RluA_like"/>
    <property type="match status" value="1"/>
</dbReference>
<reference evidence="10 11" key="1">
    <citation type="submission" date="2016-11" db="EMBL/GenBank/DDBJ databases">
        <authorList>
            <person name="Jaros S."/>
            <person name="Januszkiewicz K."/>
            <person name="Wedrychowicz H."/>
        </authorList>
    </citation>
    <scope>NUCLEOTIDE SEQUENCE [LARGE SCALE GENOMIC DNA]</scope>
    <source>
        <strain evidence="10 11">DSM 17737</strain>
    </source>
</reference>
<name>A0A1N6DSS3_9GAMM</name>